<keyword evidence="3" id="KW-1185">Reference proteome</keyword>
<feature type="region of interest" description="Disordered" evidence="1">
    <location>
        <begin position="69"/>
        <end position="113"/>
    </location>
</feature>
<dbReference type="EMBL" id="AGNL01009507">
    <property type="protein sequence ID" value="EJK69823.1"/>
    <property type="molecule type" value="Genomic_DNA"/>
</dbReference>
<dbReference type="AlphaFoldDB" id="K0STW4"/>
<evidence type="ECO:0000313" key="3">
    <source>
        <dbReference type="Proteomes" id="UP000266841"/>
    </source>
</evidence>
<feature type="compositionally biased region" description="Acidic residues" evidence="1">
    <location>
        <begin position="85"/>
        <end position="109"/>
    </location>
</feature>
<organism evidence="2 3">
    <name type="scientific">Thalassiosira oceanica</name>
    <name type="common">Marine diatom</name>
    <dbReference type="NCBI Taxonomy" id="159749"/>
    <lineage>
        <taxon>Eukaryota</taxon>
        <taxon>Sar</taxon>
        <taxon>Stramenopiles</taxon>
        <taxon>Ochrophyta</taxon>
        <taxon>Bacillariophyta</taxon>
        <taxon>Coscinodiscophyceae</taxon>
        <taxon>Thalassiosirophycidae</taxon>
        <taxon>Thalassiosirales</taxon>
        <taxon>Thalassiosiraceae</taxon>
        <taxon>Thalassiosira</taxon>
    </lineage>
</organism>
<proteinExistence type="predicted"/>
<comment type="caution">
    <text evidence="2">The sequence shown here is derived from an EMBL/GenBank/DDBJ whole genome shotgun (WGS) entry which is preliminary data.</text>
</comment>
<feature type="compositionally biased region" description="Basic and acidic residues" evidence="1">
    <location>
        <begin position="69"/>
        <end position="82"/>
    </location>
</feature>
<gene>
    <name evidence="2" type="ORF">THAOC_08876</name>
</gene>
<evidence type="ECO:0000313" key="2">
    <source>
        <dbReference type="EMBL" id="EJK69823.1"/>
    </source>
</evidence>
<accession>K0STW4</accession>
<name>K0STW4_THAOC</name>
<evidence type="ECO:0000256" key="1">
    <source>
        <dbReference type="SAM" id="MobiDB-lite"/>
    </source>
</evidence>
<dbReference type="OrthoDB" id="56781at2759"/>
<protein>
    <submittedName>
        <fullName evidence="2">Uncharacterized protein</fullName>
    </submittedName>
</protein>
<reference evidence="2 3" key="1">
    <citation type="journal article" date="2012" name="Genome Biol.">
        <title>Genome and low-iron response of an oceanic diatom adapted to chronic iron limitation.</title>
        <authorList>
            <person name="Lommer M."/>
            <person name="Specht M."/>
            <person name="Roy A.S."/>
            <person name="Kraemer L."/>
            <person name="Andreson R."/>
            <person name="Gutowska M.A."/>
            <person name="Wolf J."/>
            <person name="Bergner S.V."/>
            <person name="Schilhabel M.B."/>
            <person name="Klostermeier U.C."/>
            <person name="Beiko R.G."/>
            <person name="Rosenstiel P."/>
            <person name="Hippler M."/>
            <person name="Laroche J."/>
        </authorList>
    </citation>
    <scope>NUCLEOTIDE SEQUENCE [LARGE SCALE GENOMIC DNA]</scope>
    <source>
        <strain evidence="2 3">CCMP1005</strain>
    </source>
</reference>
<dbReference type="Proteomes" id="UP000266841">
    <property type="component" value="Unassembled WGS sequence"/>
</dbReference>
<sequence>MDVSLLTSPQAKHQRMYRGASIYSEASQVDLDRATHKVSAVVVSPDDSSDYDSSFVKGLLEKERKQMLDEQRSSFKGVKDQIDSASDDEDASDEEAEDEGEEGDDDDREDREATTDGKWVFMLNLRGGATKLCIEGSNWRMETKSLRDYARTIRAGRRASRQLASRGAGVIDGFY</sequence>